<gene>
    <name evidence="1" type="ORF">ILUMI_21265</name>
</gene>
<dbReference type="OrthoDB" id="6780164at2759"/>
<keyword evidence="2" id="KW-1185">Reference proteome</keyword>
<sequence>MEVFNNLSDDMIKELIPKIGTRCKFLQKWKLYVSSVILTDNIFTSIRTIQPSTSISVANDVVLADDRIEIESTNSTVSRTSTPSNNSFESQEFNQEEATAQCIKSKNVIEILQTSPKGKSILSIYKIKKSLDASLRHKLTEMIINYEMENDVDKRISINTFEECAQAIVRAFPTECKVSLLSFTLFLKITNIMKLMKSAGLLPNSPSPASVSSNLRAKEPEENEQLTWLKNSIKPWHTVLEYWEQTYEQRKELLKHVPIYDYLRSFPSLKRPLGYTLFENDFNEMYPNDSLRLYAEWETFIIKMITYAKTINISYVEEQLEEIERKTITSEERDNRILMLLPHLLKPINNKKKEKVRNMETI</sequence>
<name>A0A8K0G3U8_IGNLU</name>
<evidence type="ECO:0000313" key="1">
    <source>
        <dbReference type="EMBL" id="KAF2884894.1"/>
    </source>
</evidence>
<evidence type="ECO:0000313" key="2">
    <source>
        <dbReference type="Proteomes" id="UP000801492"/>
    </source>
</evidence>
<organism evidence="1 2">
    <name type="scientific">Ignelater luminosus</name>
    <name type="common">Cucubano</name>
    <name type="synonym">Pyrophorus luminosus</name>
    <dbReference type="NCBI Taxonomy" id="2038154"/>
    <lineage>
        <taxon>Eukaryota</taxon>
        <taxon>Metazoa</taxon>
        <taxon>Ecdysozoa</taxon>
        <taxon>Arthropoda</taxon>
        <taxon>Hexapoda</taxon>
        <taxon>Insecta</taxon>
        <taxon>Pterygota</taxon>
        <taxon>Neoptera</taxon>
        <taxon>Endopterygota</taxon>
        <taxon>Coleoptera</taxon>
        <taxon>Polyphaga</taxon>
        <taxon>Elateriformia</taxon>
        <taxon>Elateroidea</taxon>
        <taxon>Elateridae</taxon>
        <taxon>Agrypninae</taxon>
        <taxon>Pyrophorini</taxon>
        <taxon>Ignelater</taxon>
    </lineage>
</organism>
<dbReference type="EMBL" id="VTPC01090049">
    <property type="protein sequence ID" value="KAF2884894.1"/>
    <property type="molecule type" value="Genomic_DNA"/>
</dbReference>
<dbReference type="Proteomes" id="UP000801492">
    <property type="component" value="Unassembled WGS sequence"/>
</dbReference>
<comment type="caution">
    <text evidence="1">The sequence shown here is derived from an EMBL/GenBank/DDBJ whole genome shotgun (WGS) entry which is preliminary data.</text>
</comment>
<protein>
    <submittedName>
        <fullName evidence="1">Uncharacterized protein</fullName>
    </submittedName>
</protein>
<dbReference type="AlphaFoldDB" id="A0A8K0G3U8"/>
<proteinExistence type="predicted"/>
<accession>A0A8K0G3U8</accession>
<reference evidence="1" key="1">
    <citation type="submission" date="2019-08" db="EMBL/GenBank/DDBJ databases">
        <title>The genome of the North American firefly Photinus pyralis.</title>
        <authorList>
            <consortium name="Photinus pyralis genome working group"/>
            <person name="Fallon T.R."/>
            <person name="Sander Lower S.E."/>
            <person name="Weng J.-K."/>
        </authorList>
    </citation>
    <scope>NUCLEOTIDE SEQUENCE</scope>
    <source>
        <strain evidence="1">TRF0915ILg1</strain>
        <tissue evidence="1">Whole body</tissue>
    </source>
</reference>